<organism evidence="1 2">
    <name type="scientific">Shinella curvata</name>
    <dbReference type="NCBI Taxonomy" id="1817964"/>
    <lineage>
        <taxon>Bacteria</taxon>
        <taxon>Pseudomonadati</taxon>
        <taxon>Pseudomonadota</taxon>
        <taxon>Alphaproteobacteria</taxon>
        <taxon>Hyphomicrobiales</taxon>
        <taxon>Rhizobiaceae</taxon>
        <taxon>Shinella</taxon>
    </lineage>
</organism>
<protein>
    <submittedName>
        <fullName evidence="1">Uncharacterized protein</fullName>
    </submittedName>
</protein>
<keyword evidence="2" id="KW-1185">Reference proteome</keyword>
<accession>A0ABT8XI04</accession>
<proteinExistence type="predicted"/>
<name>A0ABT8XI04_9HYPH</name>
<dbReference type="RefSeq" id="WP_244760726.1">
    <property type="nucleotide sequence ID" value="NZ_JALJCJ010000002.1"/>
</dbReference>
<evidence type="ECO:0000313" key="2">
    <source>
        <dbReference type="Proteomes" id="UP001177080"/>
    </source>
</evidence>
<gene>
    <name evidence="1" type="ORF">GB928_017965</name>
</gene>
<dbReference type="Proteomes" id="UP001177080">
    <property type="component" value="Unassembled WGS sequence"/>
</dbReference>
<comment type="caution">
    <text evidence="1">The sequence shown here is derived from an EMBL/GenBank/DDBJ whole genome shotgun (WGS) entry which is preliminary data.</text>
</comment>
<evidence type="ECO:0000313" key="1">
    <source>
        <dbReference type="EMBL" id="MDO6123078.1"/>
    </source>
</evidence>
<sequence>MKVSFFGAARTVLAFSTILLIPPVGARAADSLLIWSPTKISSYAYRLRMGVKAATGNPVSGGVDFSVAASSAGRINATRDNARFWAEMRGQGGSGAERTVTAGYNPATGRASASAGITRRWMASPSVDLVLAPSVSAESHTRHGYDGSVRITQRTLIQLPGSGTSLLATGTAARGQRRIGTEIRVEQRVFEGLDVAASVRRQDAGAVGAVKATFRVSW</sequence>
<reference evidence="1" key="1">
    <citation type="submission" date="2022-04" db="EMBL/GenBank/DDBJ databases">
        <title>Shinella lacus sp. nov., a novel member of the genus Shinella from water.</title>
        <authorList>
            <person name="Deng Y."/>
        </authorList>
    </citation>
    <scope>NUCLEOTIDE SEQUENCE</scope>
    <source>
        <strain evidence="1">JCM 31239</strain>
    </source>
</reference>
<dbReference type="EMBL" id="WHSC02000007">
    <property type="protein sequence ID" value="MDO6123078.1"/>
    <property type="molecule type" value="Genomic_DNA"/>
</dbReference>